<keyword evidence="5" id="KW-1278">Translocase</keyword>
<dbReference type="SFLD" id="SFLDF00027">
    <property type="entry name" value="p-type_atpase"/>
    <property type="match status" value="1"/>
</dbReference>
<dbReference type="PRINTS" id="PR00119">
    <property type="entry name" value="CATATPASE"/>
</dbReference>
<dbReference type="GO" id="GO:0005524">
    <property type="term" value="F:ATP binding"/>
    <property type="evidence" value="ECO:0007669"/>
    <property type="project" value="UniProtKB-KW"/>
</dbReference>
<dbReference type="Pfam" id="PF00702">
    <property type="entry name" value="Hydrolase"/>
    <property type="match status" value="1"/>
</dbReference>
<dbReference type="SMART" id="SM00831">
    <property type="entry name" value="Cation_ATPase_N"/>
    <property type="match status" value="1"/>
</dbReference>
<evidence type="ECO:0000259" key="10">
    <source>
        <dbReference type="SMART" id="SM00831"/>
    </source>
</evidence>
<keyword evidence="12" id="KW-1185">Reference proteome</keyword>
<keyword evidence="3" id="KW-0547">Nucleotide-binding</keyword>
<dbReference type="InterPro" id="IPR006068">
    <property type="entry name" value="ATPase_P-typ_cation-transptr_C"/>
</dbReference>
<dbReference type="GO" id="GO:0030001">
    <property type="term" value="P:metal ion transport"/>
    <property type="evidence" value="ECO:0007669"/>
    <property type="project" value="UniProtKB-ARBA"/>
</dbReference>
<dbReference type="SUPFAM" id="SSF81660">
    <property type="entry name" value="Metal cation-transporting ATPase, ATP-binding domain N"/>
    <property type="match status" value="1"/>
</dbReference>
<feature type="domain" description="Cation-transporting P-type ATPase N-terminal" evidence="10">
    <location>
        <begin position="13"/>
        <end position="82"/>
    </location>
</feature>
<keyword evidence="4" id="KW-0067">ATP-binding</keyword>
<dbReference type="InterPro" id="IPR023214">
    <property type="entry name" value="HAD_sf"/>
</dbReference>
<evidence type="ECO:0000256" key="4">
    <source>
        <dbReference type="ARBA" id="ARBA00022840"/>
    </source>
</evidence>
<dbReference type="InterPro" id="IPR001757">
    <property type="entry name" value="P_typ_ATPase"/>
</dbReference>
<dbReference type="InterPro" id="IPR059000">
    <property type="entry name" value="ATPase_P-type_domA"/>
</dbReference>
<dbReference type="InterPro" id="IPR023298">
    <property type="entry name" value="ATPase_P-typ_TM_dom_sf"/>
</dbReference>
<dbReference type="Pfam" id="PF00122">
    <property type="entry name" value="E1-E2_ATPase"/>
    <property type="match status" value="1"/>
</dbReference>
<reference evidence="11 12" key="1">
    <citation type="submission" date="2016-07" db="EMBL/GenBank/DDBJ databases">
        <title>Pervasive Adenine N6-methylation of Active Genes in Fungi.</title>
        <authorList>
            <consortium name="DOE Joint Genome Institute"/>
            <person name="Mondo S.J."/>
            <person name="Dannebaum R.O."/>
            <person name="Kuo R.C."/>
            <person name="Labutti K."/>
            <person name="Haridas S."/>
            <person name="Kuo A."/>
            <person name="Salamov A."/>
            <person name="Ahrendt S.R."/>
            <person name="Lipzen A."/>
            <person name="Sullivan W."/>
            <person name="Andreopoulos W.B."/>
            <person name="Clum A."/>
            <person name="Lindquist E."/>
            <person name="Daum C."/>
            <person name="Ramamoorthy G.K."/>
            <person name="Gryganskyi A."/>
            <person name="Culley D."/>
            <person name="Magnuson J.K."/>
            <person name="James T.Y."/>
            <person name="O'Malley M.A."/>
            <person name="Stajich J.E."/>
            <person name="Spatafora J.W."/>
            <person name="Visel A."/>
            <person name="Grigoriev I.V."/>
        </authorList>
    </citation>
    <scope>NUCLEOTIDE SEQUENCE [LARGE SCALE GENOMIC DNA]</scope>
    <source>
        <strain evidence="11 12">PL171</strain>
    </source>
</reference>
<dbReference type="Gene3D" id="1.20.1110.10">
    <property type="entry name" value="Calcium-transporting ATPase, transmembrane domain"/>
    <property type="match status" value="1"/>
</dbReference>
<dbReference type="SUPFAM" id="SSF81653">
    <property type="entry name" value="Calcium ATPase, transduction domain A"/>
    <property type="match status" value="1"/>
</dbReference>
<keyword evidence="7 9" id="KW-0472">Membrane</keyword>
<organism evidence="11 12">
    <name type="scientific">Catenaria anguillulae PL171</name>
    <dbReference type="NCBI Taxonomy" id="765915"/>
    <lineage>
        <taxon>Eukaryota</taxon>
        <taxon>Fungi</taxon>
        <taxon>Fungi incertae sedis</taxon>
        <taxon>Blastocladiomycota</taxon>
        <taxon>Blastocladiomycetes</taxon>
        <taxon>Blastocladiales</taxon>
        <taxon>Catenariaceae</taxon>
        <taxon>Catenaria</taxon>
    </lineage>
</organism>
<accession>A0A1Y2HM79</accession>
<dbReference type="InterPro" id="IPR023299">
    <property type="entry name" value="ATPase_P-typ_cyto_dom_N"/>
</dbReference>
<dbReference type="InterPro" id="IPR036412">
    <property type="entry name" value="HAD-like_sf"/>
</dbReference>
<feature type="transmembrane region" description="Helical" evidence="9">
    <location>
        <begin position="746"/>
        <end position="765"/>
    </location>
</feature>
<dbReference type="Gene3D" id="2.70.150.10">
    <property type="entry name" value="Calcium-transporting ATPase, cytoplasmic transduction domain A"/>
    <property type="match status" value="1"/>
</dbReference>
<evidence type="ECO:0000313" key="11">
    <source>
        <dbReference type="EMBL" id="ORZ35074.1"/>
    </source>
</evidence>
<evidence type="ECO:0000256" key="5">
    <source>
        <dbReference type="ARBA" id="ARBA00022967"/>
    </source>
</evidence>
<comment type="caution">
    <text evidence="11">The sequence shown here is derived from an EMBL/GenBank/DDBJ whole genome shotgun (WGS) entry which is preliminary data.</text>
</comment>
<dbReference type="InterPro" id="IPR004014">
    <property type="entry name" value="ATPase_P-typ_cation-transptr_N"/>
</dbReference>
<comment type="subcellular location">
    <subcellularLocation>
        <location evidence="1">Membrane</location>
        <topology evidence="1">Multi-pass membrane protein</topology>
    </subcellularLocation>
</comment>
<dbReference type="PROSITE" id="PS01229">
    <property type="entry name" value="COF_2"/>
    <property type="match status" value="1"/>
</dbReference>
<name>A0A1Y2HM79_9FUNG</name>
<evidence type="ECO:0000256" key="7">
    <source>
        <dbReference type="ARBA" id="ARBA00023136"/>
    </source>
</evidence>
<dbReference type="PROSITE" id="PS00154">
    <property type="entry name" value="ATPASE_E1_E2"/>
    <property type="match status" value="1"/>
</dbReference>
<keyword evidence="6 9" id="KW-1133">Transmembrane helix</keyword>
<dbReference type="STRING" id="765915.A0A1Y2HM79"/>
<feature type="transmembrane region" description="Helical" evidence="9">
    <location>
        <begin position="672"/>
        <end position="695"/>
    </location>
</feature>
<evidence type="ECO:0000256" key="3">
    <source>
        <dbReference type="ARBA" id="ARBA00022741"/>
    </source>
</evidence>
<dbReference type="InterPro" id="IPR008250">
    <property type="entry name" value="ATPase_P-typ_transduc_dom_A_sf"/>
</dbReference>
<proteinExistence type="predicted"/>
<evidence type="ECO:0000256" key="2">
    <source>
        <dbReference type="ARBA" id="ARBA00022692"/>
    </source>
</evidence>
<dbReference type="Gene3D" id="3.40.1110.10">
    <property type="entry name" value="Calcium-transporting ATPase, cytoplasmic domain N"/>
    <property type="match status" value="1"/>
</dbReference>
<evidence type="ECO:0000256" key="8">
    <source>
        <dbReference type="SAM" id="MobiDB-lite"/>
    </source>
</evidence>
<feature type="compositionally biased region" description="Low complexity" evidence="8">
    <location>
        <begin position="421"/>
        <end position="446"/>
    </location>
</feature>
<dbReference type="Proteomes" id="UP000193411">
    <property type="component" value="Unassembled WGS sequence"/>
</dbReference>
<dbReference type="SFLD" id="SFLDS00003">
    <property type="entry name" value="Haloacid_Dehalogenase"/>
    <property type="match status" value="1"/>
</dbReference>
<sequence length="874" mass="93635">MSLQPTAIACHKPWDQVTTDLATDPARGLPASVAAVRLAQHGTNELAIADQDPWWHKLLEQFQNPLIYLLLGSALVSSLVGEWDNAISITLAIVIVATVAFVQEYKSEQSLQALNTLVPHYANVIRDGQALRVNAKELVPGDICTFSTGDRISADVRLIEAFDLQLDESTLTGETKPVRKTTDPIERGHGTTLPVAERKNVCYMGTLVKNGHGTGVVVGTSKSTEFGAIFLLMHDVEVKKTPLQQRMDELGQHLSLFSSVIILIILLIGWGLQGKSLLEIGLPVVVTVTLALGVLRLAERKAIVKRLPSIETLSCVNVLCVDKTGTLTTNQMTAAHIWTRSRLKPVAARRLAMCAVLCNNTRVDATGQLLGQATDTALFTLGARTLGLGDVRTGGTLMGEEPFSSDTKCMVSEWVVPGSAASRSASPSRAHSAYAHSSPSQATLGLPPSPTSPTRPSGARFYMKGALEPVLAACPGTDPRVREAVVAHARTLASEGLRVIALASGSMRHNLTFLGLVSIHDPPRPNVHAVIRRLQHSGVRVLMMTGDSDTTATAIARQVGILGADQTLSGAQVANGELVDLNAVGVFYRMSPAHKLDVVRALQGMGCVVSMIGDGVNDAPALRLAEIGVSMGMAGTDVSKEAADMILVDDELGTLVTAIEEGKAIFHNIRNFLSFQLSTSISALSLVAIATFMGLPNPLNAMQILWINIIMDGPPAQSLGVEPVDRDAVENTGPRPSSAPIITRQLIAKVLTSALVIVTGTLITYSSELASGRSNEHVTTMTFTMFVMYDMFNALSCRSLTKSIWHLGLFTNRMFNWSVGFSIVGHLCVVYVPVFQSIFQTGHVPRLVGRVWPGLVGKRRGSGATYNPLEMMSL</sequence>
<dbReference type="InterPro" id="IPR044492">
    <property type="entry name" value="P_typ_ATPase_HD_dom"/>
</dbReference>
<dbReference type="Pfam" id="PF00690">
    <property type="entry name" value="Cation_ATPase_N"/>
    <property type="match status" value="1"/>
</dbReference>
<gene>
    <name evidence="11" type="ORF">BCR44DRAFT_1435029</name>
</gene>
<dbReference type="EMBL" id="MCFL01000024">
    <property type="protein sequence ID" value="ORZ35074.1"/>
    <property type="molecule type" value="Genomic_DNA"/>
</dbReference>
<keyword evidence="2 9" id="KW-0812">Transmembrane</keyword>
<dbReference type="Gene3D" id="3.40.50.1000">
    <property type="entry name" value="HAD superfamily/HAD-like"/>
    <property type="match status" value="1"/>
</dbReference>
<dbReference type="Pfam" id="PF00689">
    <property type="entry name" value="Cation_ATPase_C"/>
    <property type="match status" value="1"/>
</dbReference>
<evidence type="ECO:0000313" key="12">
    <source>
        <dbReference type="Proteomes" id="UP000193411"/>
    </source>
</evidence>
<dbReference type="InterPro" id="IPR018303">
    <property type="entry name" value="ATPase_P-typ_P_site"/>
</dbReference>
<dbReference type="NCBIfam" id="TIGR01494">
    <property type="entry name" value="ATPase_P-type"/>
    <property type="match status" value="2"/>
</dbReference>
<dbReference type="GO" id="GO:0016887">
    <property type="term" value="F:ATP hydrolysis activity"/>
    <property type="evidence" value="ECO:0007669"/>
    <property type="project" value="InterPro"/>
</dbReference>
<dbReference type="PANTHER" id="PTHR42861">
    <property type="entry name" value="CALCIUM-TRANSPORTING ATPASE"/>
    <property type="match status" value="1"/>
</dbReference>
<protein>
    <recommendedName>
        <fullName evidence="10">Cation-transporting P-type ATPase N-terminal domain-containing protein</fullName>
    </recommendedName>
</protein>
<dbReference type="GO" id="GO:0016020">
    <property type="term" value="C:membrane"/>
    <property type="evidence" value="ECO:0007669"/>
    <property type="project" value="UniProtKB-SubCell"/>
</dbReference>
<feature type="region of interest" description="Disordered" evidence="8">
    <location>
        <begin position="421"/>
        <end position="459"/>
    </location>
</feature>
<dbReference type="SUPFAM" id="SSF81665">
    <property type="entry name" value="Calcium ATPase, transmembrane domain M"/>
    <property type="match status" value="1"/>
</dbReference>
<dbReference type="PRINTS" id="PR00120">
    <property type="entry name" value="HATPASE"/>
</dbReference>
<evidence type="ECO:0000256" key="1">
    <source>
        <dbReference type="ARBA" id="ARBA00004141"/>
    </source>
</evidence>
<dbReference type="SUPFAM" id="SSF56784">
    <property type="entry name" value="HAD-like"/>
    <property type="match status" value="1"/>
</dbReference>
<dbReference type="SFLD" id="SFLDG00002">
    <property type="entry name" value="C1.7:_P-type_atpase_like"/>
    <property type="match status" value="1"/>
</dbReference>
<evidence type="ECO:0000256" key="9">
    <source>
        <dbReference type="SAM" id="Phobius"/>
    </source>
</evidence>
<feature type="transmembrane region" description="Helical" evidence="9">
    <location>
        <begin position="278"/>
        <end position="298"/>
    </location>
</feature>
<dbReference type="OrthoDB" id="3352408at2759"/>
<feature type="transmembrane region" description="Helical" evidence="9">
    <location>
        <begin position="254"/>
        <end position="272"/>
    </location>
</feature>
<evidence type="ECO:0000256" key="6">
    <source>
        <dbReference type="ARBA" id="ARBA00022989"/>
    </source>
</evidence>
<feature type="transmembrane region" description="Helical" evidence="9">
    <location>
        <begin position="815"/>
        <end position="834"/>
    </location>
</feature>
<dbReference type="AlphaFoldDB" id="A0A1Y2HM79"/>